<dbReference type="AlphaFoldDB" id="A0A859DS47"/>
<dbReference type="SUPFAM" id="SSF52172">
    <property type="entry name" value="CheY-like"/>
    <property type="match status" value="1"/>
</dbReference>
<keyword evidence="2 8" id="KW-0597">Phosphoprotein</keyword>
<dbReference type="KEGG" id="clf:GJQ69_07325"/>
<dbReference type="InterPro" id="IPR001789">
    <property type="entry name" value="Sig_transdc_resp-reg_receiver"/>
</dbReference>
<dbReference type="Gene3D" id="6.10.250.690">
    <property type="match status" value="1"/>
</dbReference>
<dbReference type="EMBL" id="CP046051">
    <property type="protein sequence ID" value="QKN24309.1"/>
    <property type="molecule type" value="Genomic_DNA"/>
</dbReference>
<organism evidence="12 13">
    <name type="scientific">Caproicibacterium lactatifermentans</name>
    <dbReference type="NCBI Taxonomy" id="2666138"/>
    <lineage>
        <taxon>Bacteria</taxon>
        <taxon>Bacillati</taxon>
        <taxon>Bacillota</taxon>
        <taxon>Clostridia</taxon>
        <taxon>Eubacteriales</taxon>
        <taxon>Oscillospiraceae</taxon>
        <taxon>Caproicibacterium</taxon>
    </lineage>
</organism>
<dbReference type="InterPro" id="IPR011006">
    <property type="entry name" value="CheY-like_superfamily"/>
</dbReference>
<reference evidence="12 13" key="1">
    <citation type="submission" date="2019-11" db="EMBL/GenBank/DDBJ databases">
        <authorList>
            <person name="Ren C."/>
            <person name="Wang H."/>
            <person name="Xu Y."/>
        </authorList>
    </citation>
    <scope>NUCLEOTIDE SEQUENCE [LARGE SCALE GENOMIC DNA]</scope>
    <source>
        <strain evidence="12 13">LBM 19010</strain>
    </source>
</reference>
<evidence type="ECO:0000256" key="8">
    <source>
        <dbReference type="PROSITE-ProRule" id="PRU00169"/>
    </source>
</evidence>
<feature type="DNA-binding region" description="OmpR/PhoB-type" evidence="9">
    <location>
        <begin position="133"/>
        <end position="228"/>
    </location>
</feature>
<comment type="function">
    <text evidence="7">May play the central regulatory role in sporulation. It may be an element of the effector pathway responsible for the activation of sporulation genes in response to nutritional stress. Spo0A may act in concert with spo0H (a sigma factor) to control the expression of some genes that are critical to the sporulation process.</text>
</comment>
<dbReference type="Gene3D" id="3.40.50.2300">
    <property type="match status" value="1"/>
</dbReference>
<dbReference type="GO" id="GO:0000976">
    <property type="term" value="F:transcription cis-regulatory region binding"/>
    <property type="evidence" value="ECO:0007669"/>
    <property type="project" value="TreeGrafter"/>
</dbReference>
<evidence type="ECO:0000256" key="6">
    <source>
        <dbReference type="ARBA" id="ARBA00023163"/>
    </source>
</evidence>
<dbReference type="Pfam" id="PF00486">
    <property type="entry name" value="Trans_reg_C"/>
    <property type="match status" value="1"/>
</dbReference>
<evidence type="ECO:0000259" key="11">
    <source>
        <dbReference type="PROSITE" id="PS51755"/>
    </source>
</evidence>
<feature type="modified residue" description="4-aspartylphosphate" evidence="8">
    <location>
        <position position="56"/>
    </location>
</feature>
<evidence type="ECO:0000259" key="10">
    <source>
        <dbReference type="PROSITE" id="PS50110"/>
    </source>
</evidence>
<dbReference type="Pfam" id="PF00072">
    <property type="entry name" value="Response_reg"/>
    <property type="match status" value="1"/>
</dbReference>
<evidence type="ECO:0000256" key="7">
    <source>
        <dbReference type="ARBA" id="ARBA00024867"/>
    </source>
</evidence>
<dbReference type="InterPro" id="IPR039420">
    <property type="entry name" value="WalR-like"/>
</dbReference>
<dbReference type="SMART" id="SM00862">
    <property type="entry name" value="Trans_reg_C"/>
    <property type="match status" value="1"/>
</dbReference>
<dbReference type="PANTHER" id="PTHR48111">
    <property type="entry name" value="REGULATOR OF RPOS"/>
    <property type="match status" value="1"/>
</dbReference>
<dbReference type="GO" id="GO:0032993">
    <property type="term" value="C:protein-DNA complex"/>
    <property type="evidence" value="ECO:0007669"/>
    <property type="project" value="TreeGrafter"/>
</dbReference>
<dbReference type="GO" id="GO:0005829">
    <property type="term" value="C:cytosol"/>
    <property type="evidence" value="ECO:0007669"/>
    <property type="project" value="TreeGrafter"/>
</dbReference>
<keyword evidence="3" id="KW-0902">Two-component regulatory system</keyword>
<dbReference type="FunFam" id="3.40.50.2300:FF:000001">
    <property type="entry name" value="DNA-binding response regulator PhoB"/>
    <property type="match status" value="1"/>
</dbReference>
<evidence type="ECO:0000256" key="5">
    <source>
        <dbReference type="ARBA" id="ARBA00023125"/>
    </source>
</evidence>
<protein>
    <recommendedName>
        <fullName evidence="1">Stage 0 sporulation protein A homolog</fullName>
    </recommendedName>
</protein>
<dbReference type="Gene3D" id="1.10.10.10">
    <property type="entry name" value="Winged helix-like DNA-binding domain superfamily/Winged helix DNA-binding domain"/>
    <property type="match status" value="1"/>
</dbReference>
<evidence type="ECO:0000256" key="3">
    <source>
        <dbReference type="ARBA" id="ARBA00023012"/>
    </source>
</evidence>
<name>A0A859DS47_9FIRM</name>
<accession>A0A859DS47</accession>
<dbReference type="CDD" id="cd00383">
    <property type="entry name" value="trans_reg_C"/>
    <property type="match status" value="1"/>
</dbReference>
<gene>
    <name evidence="12" type="ORF">GJQ69_07325</name>
</gene>
<evidence type="ECO:0000313" key="12">
    <source>
        <dbReference type="EMBL" id="QKN24309.1"/>
    </source>
</evidence>
<evidence type="ECO:0000256" key="2">
    <source>
        <dbReference type="ARBA" id="ARBA00022553"/>
    </source>
</evidence>
<dbReference type="PROSITE" id="PS51755">
    <property type="entry name" value="OMPR_PHOB"/>
    <property type="match status" value="1"/>
</dbReference>
<dbReference type="PANTHER" id="PTHR48111:SF40">
    <property type="entry name" value="PHOSPHATE REGULON TRANSCRIPTIONAL REGULATORY PROTEIN PHOB"/>
    <property type="match status" value="1"/>
</dbReference>
<evidence type="ECO:0000256" key="1">
    <source>
        <dbReference type="ARBA" id="ARBA00018672"/>
    </source>
</evidence>
<dbReference type="GO" id="GO:0006355">
    <property type="term" value="P:regulation of DNA-templated transcription"/>
    <property type="evidence" value="ECO:0007669"/>
    <property type="project" value="InterPro"/>
</dbReference>
<dbReference type="InterPro" id="IPR001867">
    <property type="entry name" value="OmpR/PhoB-type_DNA-bd"/>
</dbReference>
<dbReference type="RefSeq" id="WP_174193404.1">
    <property type="nucleotide sequence ID" value="NZ_CP046051.1"/>
</dbReference>
<dbReference type="PROSITE" id="PS50110">
    <property type="entry name" value="RESPONSE_REGULATORY"/>
    <property type="match status" value="1"/>
</dbReference>
<evidence type="ECO:0000256" key="9">
    <source>
        <dbReference type="PROSITE-ProRule" id="PRU01091"/>
    </source>
</evidence>
<keyword evidence="5 9" id="KW-0238">DNA-binding</keyword>
<feature type="domain" description="OmpR/PhoB-type" evidence="11">
    <location>
        <begin position="133"/>
        <end position="228"/>
    </location>
</feature>
<keyword evidence="6" id="KW-0804">Transcription</keyword>
<evidence type="ECO:0000256" key="4">
    <source>
        <dbReference type="ARBA" id="ARBA00023015"/>
    </source>
</evidence>
<dbReference type="SMART" id="SM00448">
    <property type="entry name" value="REC"/>
    <property type="match status" value="1"/>
</dbReference>
<keyword evidence="4" id="KW-0805">Transcription regulation</keyword>
<sequence>MANAPQKILVVDDDVSILMLLSDVLRENGYAVTTAPTGEEAIALIRKNTFDMIILDIMLKGISGLDVCRRIRGSVSCPILFLSAKDTSKDIVNGLNLGADDYLTKPFMLDELVARINAHLRRESRTAGPQRAHSVLQIGDITLNRDEMNVQKGGSPVQLSTKEFELLAYLMQNAGHTLSREKIYHDVWKTSYGDVGTVAINIKNLREKLDPKWQYIKTVWGSGYRFVTQSSFTDECAGGENTHDKKANGPQ</sequence>
<dbReference type="Proteomes" id="UP000501316">
    <property type="component" value="Chromosome"/>
</dbReference>
<evidence type="ECO:0000313" key="13">
    <source>
        <dbReference type="Proteomes" id="UP000501316"/>
    </source>
</evidence>
<dbReference type="CDD" id="cd17574">
    <property type="entry name" value="REC_OmpR"/>
    <property type="match status" value="1"/>
</dbReference>
<dbReference type="GO" id="GO:0000156">
    <property type="term" value="F:phosphorelay response regulator activity"/>
    <property type="evidence" value="ECO:0007669"/>
    <property type="project" value="TreeGrafter"/>
</dbReference>
<feature type="domain" description="Response regulatory" evidence="10">
    <location>
        <begin position="7"/>
        <end position="120"/>
    </location>
</feature>
<dbReference type="InterPro" id="IPR036388">
    <property type="entry name" value="WH-like_DNA-bd_sf"/>
</dbReference>
<proteinExistence type="predicted"/>